<keyword evidence="1" id="KW-0472">Membrane</keyword>
<feature type="transmembrane region" description="Helical" evidence="1">
    <location>
        <begin position="6"/>
        <end position="24"/>
    </location>
</feature>
<dbReference type="EMBL" id="JQZV01000003">
    <property type="protein sequence ID" value="KGN93326.1"/>
    <property type="molecule type" value="Genomic_DNA"/>
</dbReference>
<dbReference type="Proteomes" id="UP000030101">
    <property type="component" value="Unassembled WGS sequence"/>
</dbReference>
<dbReference type="RefSeq" id="WP_036788723.1">
    <property type="nucleotide sequence ID" value="NZ_JQZV01000003.1"/>
</dbReference>
<evidence type="ECO:0000256" key="1">
    <source>
        <dbReference type="SAM" id="Phobius"/>
    </source>
</evidence>
<name>A0ABR4XMJ3_9PORP</name>
<gene>
    <name evidence="2" type="ORF">HQ43_01385</name>
</gene>
<protein>
    <submittedName>
        <fullName evidence="2">Uncharacterized protein</fullName>
    </submittedName>
</protein>
<comment type="caution">
    <text evidence="2">The sequence shown here is derived from an EMBL/GenBank/DDBJ whole genome shotgun (WGS) entry which is preliminary data.</text>
</comment>
<feature type="transmembrane region" description="Helical" evidence="1">
    <location>
        <begin position="31"/>
        <end position="51"/>
    </location>
</feature>
<accession>A0ABR4XMJ3</accession>
<keyword evidence="1" id="KW-1133">Transmembrane helix</keyword>
<sequence length="61" mass="6608">MGILKYLGIIIELIGAAILIFVGLRGNIQSNTLLVVGLIAVVGGFLFHIIANKYLVPMREK</sequence>
<keyword evidence="1" id="KW-0812">Transmembrane</keyword>
<reference evidence="2 3" key="1">
    <citation type="submission" date="2014-08" db="EMBL/GenBank/DDBJ databases">
        <title>Porphyromonas canoris strain:OH2762 Genome sequencing.</title>
        <authorList>
            <person name="Wallis C."/>
            <person name="Deusch O."/>
            <person name="O'Flynn C."/>
            <person name="Davis I."/>
            <person name="Jospin G."/>
            <person name="Darling A.E."/>
            <person name="Coil D.A."/>
            <person name="Alexiev A."/>
            <person name="Horsfall A."/>
            <person name="Kirkwood N."/>
            <person name="Harris S."/>
            <person name="Eisen J.A."/>
        </authorList>
    </citation>
    <scope>NUCLEOTIDE SEQUENCE [LARGE SCALE GENOMIC DNA]</scope>
    <source>
        <strain evidence="3">COT-108 OH2762</strain>
    </source>
</reference>
<organism evidence="2 3">
    <name type="scientific">Porphyromonas canoris</name>
    <dbReference type="NCBI Taxonomy" id="36875"/>
    <lineage>
        <taxon>Bacteria</taxon>
        <taxon>Pseudomonadati</taxon>
        <taxon>Bacteroidota</taxon>
        <taxon>Bacteroidia</taxon>
        <taxon>Bacteroidales</taxon>
        <taxon>Porphyromonadaceae</taxon>
        <taxon>Porphyromonas</taxon>
    </lineage>
</organism>
<proteinExistence type="predicted"/>
<evidence type="ECO:0000313" key="3">
    <source>
        <dbReference type="Proteomes" id="UP000030101"/>
    </source>
</evidence>
<keyword evidence="3" id="KW-1185">Reference proteome</keyword>
<evidence type="ECO:0000313" key="2">
    <source>
        <dbReference type="EMBL" id="KGN93326.1"/>
    </source>
</evidence>